<feature type="compositionally biased region" description="Polar residues" evidence="1">
    <location>
        <begin position="216"/>
        <end position="240"/>
    </location>
</feature>
<organism evidence="2">
    <name type="scientific">Noctiluca scintillans</name>
    <name type="common">Sea sparkle</name>
    <name type="synonym">Red tide dinoflagellate</name>
    <dbReference type="NCBI Taxonomy" id="2966"/>
    <lineage>
        <taxon>Eukaryota</taxon>
        <taxon>Sar</taxon>
        <taxon>Alveolata</taxon>
        <taxon>Dinophyceae</taxon>
        <taxon>Noctilucales</taxon>
        <taxon>Noctilucaceae</taxon>
        <taxon>Noctiluca</taxon>
    </lineage>
</organism>
<sequence length="264" mass="29544">MDRLDRAPSMSRDAPLELAEGCAPATEMESQRSSCFLPLALTPKRHSFPDTSKDDRVMSKISFLHVELTHLQEQMLKEQTNRRRDKHEMWAAMARVRSDLELRRASSPSMESGTVSRDDIETLFGVPGGLRVPPQEEEEATKDVSNTDETRLSLFEVRCQHLDIKFEELLHQVGTLDIVVGQLEKRSHAIEEHLQDLQMQSVTATAVTERFAATEHSGQPPIQTPSFTSVATSDASSPTPGNFRRVGNLFGKTFLNSASRSALR</sequence>
<evidence type="ECO:0000313" key="2">
    <source>
        <dbReference type="EMBL" id="CAD8839101.1"/>
    </source>
</evidence>
<feature type="region of interest" description="Disordered" evidence="1">
    <location>
        <begin position="1"/>
        <end position="29"/>
    </location>
</feature>
<accession>A0A7S1A166</accession>
<feature type="region of interest" description="Disordered" evidence="1">
    <location>
        <begin position="125"/>
        <end position="145"/>
    </location>
</feature>
<dbReference type="AlphaFoldDB" id="A0A7S1A166"/>
<protein>
    <submittedName>
        <fullName evidence="2">Uncharacterized protein</fullName>
    </submittedName>
</protein>
<feature type="region of interest" description="Disordered" evidence="1">
    <location>
        <begin position="214"/>
        <end position="242"/>
    </location>
</feature>
<name>A0A7S1A166_NOCSC</name>
<evidence type="ECO:0000256" key="1">
    <source>
        <dbReference type="SAM" id="MobiDB-lite"/>
    </source>
</evidence>
<dbReference type="EMBL" id="HBFQ01019185">
    <property type="protein sequence ID" value="CAD8839101.1"/>
    <property type="molecule type" value="Transcribed_RNA"/>
</dbReference>
<gene>
    <name evidence="2" type="ORF">NSCI0253_LOCUS13449</name>
</gene>
<reference evidence="2" key="1">
    <citation type="submission" date="2021-01" db="EMBL/GenBank/DDBJ databases">
        <authorList>
            <person name="Corre E."/>
            <person name="Pelletier E."/>
            <person name="Niang G."/>
            <person name="Scheremetjew M."/>
            <person name="Finn R."/>
            <person name="Kale V."/>
            <person name="Holt S."/>
            <person name="Cochrane G."/>
            <person name="Meng A."/>
            <person name="Brown T."/>
            <person name="Cohen L."/>
        </authorList>
    </citation>
    <scope>NUCLEOTIDE SEQUENCE</scope>
</reference>
<proteinExistence type="predicted"/>